<accession>I3XY30</accession>
<dbReference type="AlphaFoldDB" id="I3XY30"/>
<dbReference type="GO" id="GO:0045892">
    <property type="term" value="P:negative regulation of DNA-templated transcription"/>
    <property type="evidence" value="ECO:0007669"/>
    <property type="project" value="TreeGrafter"/>
</dbReference>
<dbReference type="EMBL" id="CP003333">
    <property type="protein sequence ID" value="AFL68854.1"/>
    <property type="molecule type" value="Genomic_DNA"/>
</dbReference>
<evidence type="ECO:0000256" key="4">
    <source>
        <dbReference type="ARBA" id="ARBA00022759"/>
    </source>
</evidence>
<proteinExistence type="inferred from homology"/>
<dbReference type="PANTHER" id="PTHR38039">
    <property type="entry name" value="TOXIN YOEB"/>
    <property type="match status" value="1"/>
</dbReference>
<dbReference type="NCBIfam" id="TIGR02116">
    <property type="entry name" value="toxin_Txe_YoeB"/>
    <property type="match status" value="1"/>
</dbReference>
<evidence type="ECO:0000256" key="6">
    <source>
        <dbReference type="ARBA" id="ARBA00030388"/>
    </source>
</evidence>
<dbReference type="HOGENOM" id="CLU_169492_2_2_7"/>
<evidence type="ECO:0000256" key="1">
    <source>
        <dbReference type="ARBA" id="ARBA00008172"/>
    </source>
</evidence>
<dbReference type="InterPro" id="IPR035093">
    <property type="entry name" value="RelE/ParE_toxin_dom_sf"/>
</dbReference>
<dbReference type="InterPro" id="IPR009614">
    <property type="entry name" value="YoeB_toxin"/>
</dbReference>
<name>I3XY30_SULBS</name>
<dbReference type="SUPFAM" id="SSF143011">
    <property type="entry name" value="RelE-like"/>
    <property type="match status" value="1"/>
</dbReference>
<dbReference type="PATRIC" id="fig|760154.4.peg.1569"/>
<organism evidence="7 8">
    <name type="scientific">Sulfurospirillum barnesii (strain ATCC 700032 / DSM 10660 / SES-3)</name>
    <dbReference type="NCBI Taxonomy" id="760154"/>
    <lineage>
        <taxon>Bacteria</taxon>
        <taxon>Pseudomonadati</taxon>
        <taxon>Campylobacterota</taxon>
        <taxon>Epsilonproteobacteria</taxon>
        <taxon>Campylobacterales</taxon>
        <taxon>Sulfurospirillaceae</taxon>
        <taxon>Sulfurospirillum</taxon>
    </lineage>
</organism>
<evidence type="ECO:0000256" key="5">
    <source>
        <dbReference type="ARBA" id="ARBA00022801"/>
    </source>
</evidence>
<gene>
    <name evidence="7" type="ordered locus">Sulba_1566</name>
</gene>
<dbReference type="GO" id="GO:0016787">
    <property type="term" value="F:hydrolase activity"/>
    <property type="evidence" value="ECO:0007669"/>
    <property type="project" value="UniProtKB-KW"/>
</dbReference>
<evidence type="ECO:0000256" key="3">
    <source>
        <dbReference type="ARBA" id="ARBA00022722"/>
    </source>
</evidence>
<sequence length="89" mass="10629">MSYSIVFTQIAWDEYLSWQSEDKKTLKRINQLLSDIMRNGNSGIGKPERLRGDLSEYWSRRIDEKNRIVYRIVEESIEVVQCKTHYADK</sequence>
<reference evidence="7 8" key="1">
    <citation type="submission" date="2012-06" db="EMBL/GenBank/DDBJ databases">
        <title>Complete sequence of Sulfurospirillum barnesii SES-3.</title>
        <authorList>
            <consortium name="US DOE Joint Genome Institute"/>
            <person name="Lucas S."/>
            <person name="Han J."/>
            <person name="Lapidus A."/>
            <person name="Cheng J.-F."/>
            <person name="Goodwin L."/>
            <person name="Pitluck S."/>
            <person name="Peters L."/>
            <person name="Ovchinnikova G."/>
            <person name="Lu M."/>
            <person name="Detter J.C."/>
            <person name="Han C."/>
            <person name="Tapia R."/>
            <person name="Land M."/>
            <person name="Hauser L."/>
            <person name="Kyrpides N."/>
            <person name="Ivanova N."/>
            <person name="Pagani I."/>
            <person name="Stolz J."/>
            <person name="Arkin A."/>
            <person name="Dehal P."/>
            <person name="Oremland R."/>
            <person name="Saltikov C."/>
            <person name="Basu P."/>
            <person name="Hollibaugh J."/>
            <person name="Newman D."/>
            <person name="Stolyar S."/>
            <person name="Hazen T."/>
            <person name="Woyke T."/>
        </authorList>
    </citation>
    <scope>NUCLEOTIDE SEQUENCE [LARGE SCALE GENOMIC DNA]</scope>
    <source>
        <strain evidence="8">ATCC 700032 / DSM 10660 / SES-3</strain>
    </source>
</reference>
<keyword evidence="5" id="KW-0378">Hydrolase</keyword>
<dbReference type="RefSeq" id="WP_014769732.1">
    <property type="nucleotide sequence ID" value="NC_018002.1"/>
</dbReference>
<dbReference type="Proteomes" id="UP000006176">
    <property type="component" value="Chromosome"/>
</dbReference>
<dbReference type="PANTHER" id="PTHR38039:SF1">
    <property type="entry name" value="TOXIN YOEB"/>
    <property type="match status" value="1"/>
</dbReference>
<dbReference type="GO" id="GO:0004519">
    <property type="term" value="F:endonuclease activity"/>
    <property type="evidence" value="ECO:0007669"/>
    <property type="project" value="UniProtKB-KW"/>
</dbReference>
<dbReference type="OrthoDB" id="9801102at2"/>
<dbReference type="KEGG" id="sba:Sulba_1566"/>
<dbReference type="eggNOG" id="COG4115">
    <property type="taxonomic scope" value="Bacteria"/>
</dbReference>
<dbReference type="Pfam" id="PF06769">
    <property type="entry name" value="YoeB_toxin"/>
    <property type="match status" value="1"/>
</dbReference>
<evidence type="ECO:0000313" key="8">
    <source>
        <dbReference type="Proteomes" id="UP000006176"/>
    </source>
</evidence>
<keyword evidence="3" id="KW-0540">Nuclease</keyword>
<protein>
    <recommendedName>
        <fullName evidence="6">Putative mRNA interferase YoeB</fullName>
    </recommendedName>
</protein>
<evidence type="ECO:0000256" key="2">
    <source>
        <dbReference type="ARBA" id="ARBA00022649"/>
    </source>
</evidence>
<dbReference type="Gene3D" id="3.30.2310.20">
    <property type="entry name" value="RelE-like"/>
    <property type="match status" value="1"/>
</dbReference>
<keyword evidence="4" id="KW-0255">Endonuclease</keyword>
<comment type="similarity">
    <text evidence="1">Belongs to the YoeB family.</text>
</comment>
<keyword evidence="8" id="KW-1185">Reference proteome</keyword>
<dbReference type="GO" id="GO:0006401">
    <property type="term" value="P:RNA catabolic process"/>
    <property type="evidence" value="ECO:0007669"/>
    <property type="project" value="InterPro"/>
</dbReference>
<keyword evidence="2" id="KW-1277">Toxin-antitoxin system</keyword>
<dbReference type="STRING" id="760154.Sulba_1566"/>
<evidence type="ECO:0000313" key="7">
    <source>
        <dbReference type="EMBL" id="AFL68854.1"/>
    </source>
</evidence>